<evidence type="ECO:0000313" key="2">
    <source>
        <dbReference type="EMBL" id="GAC21089.1"/>
    </source>
</evidence>
<dbReference type="STRING" id="493475.GARC_4147"/>
<reference evidence="2 3" key="1">
    <citation type="journal article" date="2017" name="Antonie Van Leeuwenhoek">
        <title>Rhizobium rhizosphaerae sp. nov., a novel species isolated from rice rhizosphere.</title>
        <authorList>
            <person name="Zhao J.J."/>
            <person name="Zhang J."/>
            <person name="Zhang R.J."/>
            <person name="Zhang C.W."/>
            <person name="Yin H.Q."/>
            <person name="Zhang X.X."/>
        </authorList>
    </citation>
    <scope>NUCLEOTIDE SEQUENCE [LARGE SCALE GENOMIC DNA]</scope>
    <source>
        <strain evidence="2 3">BSs20135</strain>
    </source>
</reference>
<dbReference type="GO" id="GO:0003676">
    <property type="term" value="F:nucleic acid binding"/>
    <property type="evidence" value="ECO:0007669"/>
    <property type="project" value="InterPro"/>
</dbReference>
<dbReference type="InterPro" id="IPR010718">
    <property type="entry name" value="DUF1294"/>
</dbReference>
<gene>
    <name evidence="2" type="ORF">GARC_4147</name>
</gene>
<dbReference type="Proteomes" id="UP000006327">
    <property type="component" value="Unassembled WGS sequence"/>
</dbReference>
<dbReference type="Pfam" id="PF06961">
    <property type="entry name" value="DUF1294"/>
    <property type="match status" value="1"/>
</dbReference>
<dbReference type="PIRSF" id="PIRSF002599">
    <property type="entry name" value="Cold_shock_A"/>
    <property type="match status" value="1"/>
</dbReference>
<dbReference type="AlphaFoldDB" id="K6XKA2"/>
<keyword evidence="1" id="KW-0472">Membrane</keyword>
<dbReference type="RefSeq" id="WP_007623679.1">
    <property type="nucleotide sequence ID" value="NZ_BAEO01000060.1"/>
</dbReference>
<evidence type="ECO:0008006" key="4">
    <source>
        <dbReference type="Google" id="ProtNLM"/>
    </source>
</evidence>
<dbReference type="InterPro" id="IPR012156">
    <property type="entry name" value="Cold_shock_CspA"/>
</dbReference>
<evidence type="ECO:0000313" key="3">
    <source>
        <dbReference type="Proteomes" id="UP000006327"/>
    </source>
</evidence>
<keyword evidence="1" id="KW-1133">Transmembrane helix</keyword>
<protein>
    <recommendedName>
        <fullName evidence="4">DUF1294 domain-containing protein</fullName>
    </recommendedName>
</protein>
<organism evidence="2 3">
    <name type="scientific">Paraglaciecola arctica BSs20135</name>
    <dbReference type="NCBI Taxonomy" id="493475"/>
    <lineage>
        <taxon>Bacteria</taxon>
        <taxon>Pseudomonadati</taxon>
        <taxon>Pseudomonadota</taxon>
        <taxon>Gammaproteobacteria</taxon>
        <taxon>Alteromonadales</taxon>
        <taxon>Alteromonadaceae</taxon>
        <taxon>Paraglaciecola</taxon>
    </lineage>
</organism>
<sequence length="89" mass="10367">MGFSAIAFFVYAFDKAKAQRGVWRIQESTLHLFALLGGWPRAAVAQQLLRHKSKKREFRTVFWGTVIIIIAGLLWLYLESDGEYLRFLF</sequence>
<name>K6XKA2_9ALTE</name>
<dbReference type="EMBL" id="BAEO01000060">
    <property type="protein sequence ID" value="GAC21089.1"/>
    <property type="molecule type" value="Genomic_DNA"/>
</dbReference>
<dbReference type="eggNOG" id="COG3326">
    <property type="taxonomic scope" value="Bacteria"/>
</dbReference>
<comment type="caution">
    <text evidence="2">The sequence shown here is derived from an EMBL/GenBank/DDBJ whole genome shotgun (WGS) entry which is preliminary data.</text>
</comment>
<evidence type="ECO:0000256" key="1">
    <source>
        <dbReference type="SAM" id="Phobius"/>
    </source>
</evidence>
<keyword evidence="3" id="KW-1185">Reference proteome</keyword>
<proteinExistence type="predicted"/>
<feature type="transmembrane region" description="Helical" evidence="1">
    <location>
        <begin position="61"/>
        <end position="78"/>
    </location>
</feature>
<keyword evidence="1" id="KW-0812">Transmembrane</keyword>
<accession>K6XKA2</accession>